<protein>
    <submittedName>
        <fullName evidence="2">Uncharacterized protein</fullName>
    </submittedName>
</protein>
<evidence type="ECO:0000256" key="1">
    <source>
        <dbReference type="SAM" id="Phobius"/>
    </source>
</evidence>
<feature type="transmembrane region" description="Helical" evidence="1">
    <location>
        <begin position="101"/>
        <end position="121"/>
    </location>
</feature>
<evidence type="ECO:0000313" key="2">
    <source>
        <dbReference type="EMBL" id="KXA14436.1"/>
    </source>
</evidence>
<proteinExistence type="predicted"/>
<keyword evidence="1" id="KW-0472">Membrane</keyword>
<name>A0A133NDR6_9FUSO</name>
<sequence>MRKECKKNEGIEKLKEEEKEEICIEVSQKVRDLTLIFSIFYILATIKFIMWINMFQWQNAFAKWYWDVFDSVYPLITGDWGGTWNQISATVLLICLKLSPILIINSLPLVLFIVIMTNIFFRRKIGSRI</sequence>
<reference evidence="3" key="1">
    <citation type="submission" date="2016-01" db="EMBL/GenBank/DDBJ databases">
        <authorList>
            <person name="Mitreva M."/>
            <person name="Pepin K.H."/>
            <person name="Mihindukulasuriya K.A."/>
            <person name="Fulton R."/>
            <person name="Fronick C."/>
            <person name="O'Laughlin M."/>
            <person name="Miner T."/>
            <person name="Herter B."/>
            <person name="Rosa B.A."/>
            <person name="Cordes M."/>
            <person name="Tomlinson C."/>
            <person name="Wollam A."/>
            <person name="Palsikar V.B."/>
            <person name="Mardis E.R."/>
            <person name="Wilson R.K."/>
        </authorList>
    </citation>
    <scope>NUCLEOTIDE SEQUENCE [LARGE SCALE GENOMIC DNA]</scope>
    <source>
        <strain evidence="3">CMW8396</strain>
    </source>
</reference>
<keyword evidence="1" id="KW-1133">Transmembrane helix</keyword>
<dbReference type="PATRIC" id="fig|134605.3.peg.991"/>
<feature type="transmembrane region" description="Helical" evidence="1">
    <location>
        <begin position="33"/>
        <end position="52"/>
    </location>
</feature>
<dbReference type="EMBL" id="LRPX01000046">
    <property type="protein sequence ID" value="KXA14436.1"/>
    <property type="molecule type" value="Genomic_DNA"/>
</dbReference>
<organism evidence="2 3">
    <name type="scientific">Fusobacterium equinum</name>
    <dbReference type="NCBI Taxonomy" id="134605"/>
    <lineage>
        <taxon>Bacteria</taxon>
        <taxon>Fusobacteriati</taxon>
        <taxon>Fusobacteriota</taxon>
        <taxon>Fusobacteriia</taxon>
        <taxon>Fusobacteriales</taxon>
        <taxon>Fusobacteriaceae</taxon>
        <taxon>Fusobacterium</taxon>
    </lineage>
</organism>
<evidence type="ECO:0000313" key="3">
    <source>
        <dbReference type="Proteomes" id="UP000070617"/>
    </source>
</evidence>
<dbReference type="AlphaFoldDB" id="A0A133NDR6"/>
<accession>A0A133NDR6</accession>
<dbReference type="Proteomes" id="UP000070617">
    <property type="component" value="Unassembled WGS sequence"/>
</dbReference>
<keyword evidence="3" id="KW-1185">Reference proteome</keyword>
<keyword evidence="1" id="KW-0812">Transmembrane</keyword>
<comment type="caution">
    <text evidence="2">The sequence shown here is derived from an EMBL/GenBank/DDBJ whole genome shotgun (WGS) entry which is preliminary data.</text>
</comment>
<dbReference type="STRING" id="134605.HMPREF3206_00997"/>
<gene>
    <name evidence="2" type="ORF">HMPREF3206_00997</name>
</gene>